<dbReference type="Gene3D" id="1.10.555.10">
    <property type="entry name" value="Rho GTPase activation protein"/>
    <property type="match status" value="1"/>
</dbReference>
<dbReference type="InterPro" id="IPR008936">
    <property type="entry name" value="Rho_GTPase_activation_prot"/>
</dbReference>
<dbReference type="SMART" id="SM00233">
    <property type="entry name" value="PH"/>
    <property type="match status" value="1"/>
</dbReference>
<name>A0A914W2Q0_9BILA</name>
<dbReference type="SUPFAM" id="SSF48350">
    <property type="entry name" value="GTPase activation domain, GAP"/>
    <property type="match status" value="1"/>
</dbReference>
<organism evidence="6 7">
    <name type="scientific">Plectus sambesii</name>
    <dbReference type="NCBI Taxonomy" id="2011161"/>
    <lineage>
        <taxon>Eukaryota</taxon>
        <taxon>Metazoa</taxon>
        <taxon>Ecdysozoa</taxon>
        <taxon>Nematoda</taxon>
        <taxon>Chromadorea</taxon>
        <taxon>Plectida</taxon>
        <taxon>Plectina</taxon>
        <taxon>Plectoidea</taxon>
        <taxon>Plectidae</taxon>
        <taxon>Plectus</taxon>
    </lineage>
</organism>
<feature type="coiled-coil region" evidence="2">
    <location>
        <begin position="57"/>
        <end position="84"/>
    </location>
</feature>
<evidence type="ECO:0000259" key="4">
    <source>
        <dbReference type="PROSITE" id="PS50003"/>
    </source>
</evidence>
<dbReference type="InterPro" id="IPR000198">
    <property type="entry name" value="RhoGAP_dom"/>
</dbReference>
<feature type="domain" description="Rho-GAP" evidence="5">
    <location>
        <begin position="429"/>
        <end position="614"/>
    </location>
</feature>
<dbReference type="InterPro" id="IPR004148">
    <property type="entry name" value="BAR_dom"/>
</dbReference>
<feature type="domain" description="PH" evidence="4">
    <location>
        <begin position="301"/>
        <end position="414"/>
    </location>
</feature>
<dbReference type="PROSITE" id="PS50003">
    <property type="entry name" value="PH_DOMAIN"/>
    <property type="match status" value="1"/>
</dbReference>
<dbReference type="FunFam" id="1.10.555.10:FF:000006">
    <property type="entry name" value="Rho GTPase activating protein 26"/>
    <property type="match status" value="1"/>
</dbReference>
<dbReference type="CDD" id="cd01249">
    <property type="entry name" value="BAR-PH_GRAF_family"/>
    <property type="match status" value="1"/>
</dbReference>
<dbReference type="AlphaFoldDB" id="A0A914W2Q0"/>
<sequence>MASVEQYQITAAAVLNLLLERGALTVRKMVLKPLEFSDCLSDSPWFRQNLHGHEYVLDTAYKNIKNIETQCRELIAAAKKLSATQRAFAKTLREFKLESVGTTQTDDERVIANCLKEFAKLITQVEDQRDRILEEAEVLYIEPLKKFRCERIGRALHEDKKKFDKSSAKFYQSLEKHLHLSTARKNDFREADATLEMEQRHFYQASLDYVFVLQSVQERMKFEFVETLSSFLYSWLSFYHVGHVIHEDFKPFLDGVQVKVQKTKQGFDATQQEAEELKARMLNVRINSYNANPSESATTSSSIKQGYVLLQEKSKMPKTIGRDAWTKYYCVYQKETRIFTMIPVTSSTKQDMKGTLGQSISFKLKACIRRASDSIDKRFCFDLSSDDRADIITVQALSEEDRRQWLDAMDGREPVYSPGAGPPRQSFDTALDDHGFEFITSCLKTIEEKGLREQGLYRNCGVTSKVQKLLQIGLDRRMSEKLNLYDDKEWEIRTISSTVKTFLRNLPEPLMTFELHSHFINAAKMDDQMERIGHIHYYVYKLPQNHFKMLELVIKHLKSVADLSSANLMTVGNLGVCFGPTLLRPKEETMAAIIDIKFCNVVVEVLIANCDRIFGSKPSNVIGLPCPPKPAHNVPVGSSIVTGSTPSLSTLSPILHTERSHSNSLATPNPRQFLNATAVRARPVAIYERAGATSASAEDDHHNVPTSSHHHQLPHLRTNDSSDSLNSVGSGKTNSESSPSPNRSQGSAASTGGGGGGGGSGSSKARMSVSYAPPYTGDL</sequence>
<dbReference type="InterPro" id="IPR047225">
    <property type="entry name" value="PH_GRAF"/>
</dbReference>
<dbReference type="InterPro" id="IPR001849">
    <property type="entry name" value="PH_domain"/>
</dbReference>
<dbReference type="WBParaSite" id="PSAMB.scaffold2914size20604.g19660.t1">
    <property type="protein sequence ID" value="PSAMB.scaffold2914size20604.g19660.t1"/>
    <property type="gene ID" value="PSAMB.scaffold2914size20604.g19660"/>
</dbReference>
<evidence type="ECO:0000259" key="5">
    <source>
        <dbReference type="PROSITE" id="PS50238"/>
    </source>
</evidence>
<feature type="coiled-coil region" evidence="2">
    <location>
        <begin position="260"/>
        <end position="287"/>
    </location>
</feature>
<dbReference type="GO" id="GO:0005096">
    <property type="term" value="F:GTPase activator activity"/>
    <property type="evidence" value="ECO:0007669"/>
    <property type="project" value="UniProtKB-KW"/>
</dbReference>
<dbReference type="FunFam" id="1.20.1270.60:FF:000001">
    <property type="entry name" value="Rho GTPase-activating protein 26"/>
    <property type="match status" value="1"/>
</dbReference>
<dbReference type="PANTHER" id="PTHR12552">
    <property type="entry name" value="OLIGOPHRENIN 1"/>
    <property type="match status" value="1"/>
</dbReference>
<dbReference type="GO" id="GO:0005737">
    <property type="term" value="C:cytoplasm"/>
    <property type="evidence" value="ECO:0007669"/>
    <property type="project" value="InterPro"/>
</dbReference>
<dbReference type="PROSITE" id="PS50238">
    <property type="entry name" value="RHOGAP"/>
    <property type="match status" value="1"/>
</dbReference>
<keyword evidence="6" id="KW-1185">Reference proteome</keyword>
<evidence type="ECO:0000256" key="3">
    <source>
        <dbReference type="SAM" id="MobiDB-lite"/>
    </source>
</evidence>
<evidence type="ECO:0000256" key="1">
    <source>
        <dbReference type="ARBA" id="ARBA00022468"/>
    </source>
</evidence>
<evidence type="ECO:0000313" key="7">
    <source>
        <dbReference type="WBParaSite" id="PSAMB.scaffold2914size20604.g19660.t1"/>
    </source>
</evidence>
<dbReference type="Pfam" id="PF00169">
    <property type="entry name" value="PH"/>
    <property type="match status" value="1"/>
</dbReference>
<dbReference type="InterPro" id="IPR011993">
    <property type="entry name" value="PH-like_dom_sf"/>
</dbReference>
<dbReference type="PANTHER" id="PTHR12552:SF1">
    <property type="entry name" value="RHO GTPASE-ACTIVATING PROTEIN GRAF"/>
    <property type="match status" value="1"/>
</dbReference>
<feature type="region of interest" description="Disordered" evidence="3">
    <location>
        <begin position="691"/>
        <end position="779"/>
    </location>
</feature>
<feature type="compositionally biased region" description="Gly residues" evidence="3">
    <location>
        <begin position="751"/>
        <end position="761"/>
    </location>
</feature>
<accession>A0A914W2Q0</accession>
<keyword evidence="2" id="KW-0175">Coiled coil</keyword>
<dbReference type="Pfam" id="PF16746">
    <property type="entry name" value="BAR_3"/>
    <property type="match status" value="1"/>
</dbReference>
<dbReference type="Pfam" id="PF00620">
    <property type="entry name" value="RhoGAP"/>
    <property type="match status" value="1"/>
</dbReference>
<protein>
    <submittedName>
        <fullName evidence="7">Rho GTPase-activating protein 26</fullName>
    </submittedName>
</protein>
<dbReference type="InterPro" id="IPR047234">
    <property type="entry name" value="GRAF_fam"/>
</dbReference>
<keyword evidence="1" id="KW-0343">GTPase activation</keyword>
<dbReference type="CDD" id="cd07602">
    <property type="entry name" value="BAR_RhoGAP_OPHN1-like"/>
    <property type="match status" value="1"/>
</dbReference>
<reference evidence="7" key="1">
    <citation type="submission" date="2022-11" db="UniProtKB">
        <authorList>
            <consortium name="WormBaseParasite"/>
        </authorList>
    </citation>
    <scope>IDENTIFICATION</scope>
</reference>
<evidence type="ECO:0000313" key="6">
    <source>
        <dbReference type="Proteomes" id="UP000887566"/>
    </source>
</evidence>
<dbReference type="Proteomes" id="UP000887566">
    <property type="component" value="Unplaced"/>
</dbReference>
<dbReference type="SMART" id="SM00324">
    <property type="entry name" value="RhoGAP"/>
    <property type="match status" value="1"/>
</dbReference>
<dbReference type="Gene3D" id="1.20.1270.60">
    <property type="entry name" value="Arfaptin homology (AH) domain/BAR domain"/>
    <property type="match status" value="1"/>
</dbReference>
<dbReference type="SUPFAM" id="SSF103657">
    <property type="entry name" value="BAR/IMD domain-like"/>
    <property type="match status" value="1"/>
</dbReference>
<evidence type="ECO:0000256" key="2">
    <source>
        <dbReference type="SAM" id="Coils"/>
    </source>
</evidence>
<feature type="compositionally biased region" description="Polar residues" evidence="3">
    <location>
        <begin position="719"/>
        <end position="745"/>
    </location>
</feature>
<dbReference type="GO" id="GO:0007165">
    <property type="term" value="P:signal transduction"/>
    <property type="evidence" value="ECO:0007669"/>
    <property type="project" value="InterPro"/>
</dbReference>
<proteinExistence type="predicted"/>
<dbReference type="InterPro" id="IPR027267">
    <property type="entry name" value="AH/BAR_dom_sf"/>
</dbReference>
<dbReference type="SUPFAM" id="SSF50729">
    <property type="entry name" value="PH domain-like"/>
    <property type="match status" value="1"/>
</dbReference>
<dbReference type="Gene3D" id="2.30.29.30">
    <property type="entry name" value="Pleckstrin-homology domain (PH domain)/Phosphotyrosine-binding domain (PTB)"/>
    <property type="match status" value="1"/>
</dbReference>